<name>A0A645FVZ8_9ZZZZ</name>
<accession>A0A645FVZ8</accession>
<reference evidence="1" key="1">
    <citation type="submission" date="2019-08" db="EMBL/GenBank/DDBJ databases">
        <authorList>
            <person name="Kucharzyk K."/>
            <person name="Murdoch R.W."/>
            <person name="Higgins S."/>
            <person name="Loffler F."/>
        </authorList>
    </citation>
    <scope>NUCLEOTIDE SEQUENCE</scope>
</reference>
<dbReference type="AlphaFoldDB" id="A0A645FVZ8"/>
<organism evidence="1">
    <name type="scientific">bioreactor metagenome</name>
    <dbReference type="NCBI Taxonomy" id="1076179"/>
    <lineage>
        <taxon>unclassified sequences</taxon>
        <taxon>metagenomes</taxon>
        <taxon>ecological metagenomes</taxon>
    </lineage>
</organism>
<protein>
    <submittedName>
        <fullName evidence="1">Uncharacterized protein</fullName>
    </submittedName>
</protein>
<dbReference type="EMBL" id="VSSQ01065266">
    <property type="protein sequence ID" value="MPN18016.1"/>
    <property type="molecule type" value="Genomic_DNA"/>
</dbReference>
<evidence type="ECO:0000313" key="1">
    <source>
        <dbReference type="EMBL" id="MPN18016.1"/>
    </source>
</evidence>
<gene>
    <name evidence="1" type="ORF">SDC9_165374</name>
</gene>
<sequence length="35" mass="3947">MPAVEDVRGDGRIGVAYMRNIVDIVDRRGDVKILF</sequence>
<comment type="caution">
    <text evidence="1">The sequence shown here is derived from an EMBL/GenBank/DDBJ whole genome shotgun (WGS) entry which is preliminary data.</text>
</comment>
<proteinExistence type="predicted"/>